<evidence type="ECO:0000259" key="3">
    <source>
        <dbReference type="Pfam" id="PF04734"/>
    </source>
</evidence>
<dbReference type="PROSITE" id="PS51318">
    <property type="entry name" value="TAT"/>
    <property type="match status" value="1"/>
</dbReference>
<dbReference type="GO" id="GO:0042759">
    <property type="term" value="P:long-chain fatty acid biosynthetic process"/>
    <property type="evidence" value="ECO:0007669"/>
    <property type="project" value="TreeGrafter"/>
</dbReference>
<name>A0A1H8PRB8_9EURY</name>
<dbReference type="Proteomes" id="UP000198775">
    <property type="component" value="Unassembled WGS sequence"/>
</dbReference>
<dbReference type="OrthoDB" id="31555at2157"/>
<dbReference type="GO" id="GO:0017040">
    <property type="term" value="F:N-acylsphingosine amidohydrolase activity"/>
    <property type="evidence" value="ECO:0007669"/>
    <property type="project" value="InterPro"/>
</dbReference>
<feature type="binding site" evidence="1">
    <location>
        <position position="459"/>
    </location>
    <ligand>
        <name>Zn(2+)</name>
        <dbReference type="ChEBI" id="CHEBI:29105"/>
    </ligand>
</feature>
<dbReference type="RefSeq" id="WP_092661121.1">
    <property type="nucleotide sequence ID" value="NZ_FOCX01000012.1"/>
</dbReference>
<dbReference type="GO" id="GO:0005576">
    <property type="term" value="C:extracellular region"/>
    <property type="evidence" value="ECO:0007669"/>
    <property type="project" value="TreeGrafter"/>
</dbReference>
<keyword evidence="1" id="KW-0862">Zinc</keyword>
<reference evidence="5" key="1">
    <citation type="submission" date="2016-10" db="EMBL/GenBank/DDBJ databases">
        <authorList>
            <person name="Varghese N."/>
            <person name="Submissions S."/>
        </authorList>
    </citation>
    <scope>NUCLEOTIDE SEQUENCE [LARGE SCALE GENOMIC DNA]</scope>
    <source>
        <strain evidence="5">IBRC-M 10043</strain>
    </source>
</reference>
<feature type="binding site" evidence="1">
    <location>
        <position position="142"/>
    </location>
    <ligand>
        <name>Zn(2+)</name>
        <dbReference type="ChEBI" id="CHEBI:29105"/>
    </ligand>
</feature>
<feature type="domain" description="Neutral/alkaline non-lysosomal ceramidase N-terminal" evidence="3">
    <location>
        <begin position="404"/>
        <end position="482"/>
    </location>
</feature>
<dbReference type="EMBL" id="FOCX01000012">
    <property type="protein sequence ID" value="SEO44224.1"/>
    <property type="molecule type" value="Genomic_DNA"/>
</dbReference>
<dbReference type="InterPro" id="IPR031329">
    <property type="entry name" value="NEUT/ALK_ceramidase_N"/>
</dbReference>
<dbReference type="Pfam" id="PF04734">
    <property type="entry name" value="Ceramidase_alk"/>
    <property type="match status" value="2"/>
</dbReference>
<dbReference type="InterPro" id="IPR006823">
    <property type="entry name" value="Ceramidase_alk"/>
</dbReference>
<dbReference type="AlphaFoldDB" id="A0A1H8PRB8"/>
<dbReference type="InterPro" id="IPR006311">
    <property type="entry name" value="TAT_signal"/>
</dbReference>
<dbReference type="GO" id="GO:0046512">
    <property type="term" value="P:sphingosine biosynthetic process"/>
    <property type="evidence" value="ECO:0007669"/>
    <property type="project" value="TreeGrafter"/>
</dbReference>
<feature type="region of interest" description="Disordered" evidence="2">
    <location>
        <begin position="497"/>
        <end position="533"/>
    </location>
</feature>
<feature type="domain" description="Neutral/alkaline non-lysosomal ceramidase N-terminal" evidence="3">
    <location>
        <begin position="60"/>
        <end position="275"/>
    </location>
</feature>
<evidence type="ECO:0000313" key="5">
    <source>
        <dbReference type="Proteomes" id="UP000198775"/>
    </source>
</evidence>
<feature type="binding site" evidence="1">
    <location>
        <position position="423"/>
    </location>
    <ligand>
        <name>Zn(2+)</name>
        <dbReference type="ChEBI" id="CHEBI:29105"/>
    </ligand>
</feature>
<dbReference type="GO" id="GO:0016020">
    <property type="term" value="C:membrane"/>
    <property type="evidence" value="ECO:0007669"/>
    <property type="project" value="GOC"/>
</dbReference>
<proteinExistence type="predicted"/>
<dbReference type="Gene3D" id="2.60.40.2300">
    <property type="entry name" value="Neutral/alkaline non-lysosomal ceramidase, C-terminal domain"/>
    <property type="match status" value="1"/>
</dbReference>
<evidence type="ECO:0000256" key="1">
    <source>
        <dbReference type="PIRSR" id="PIRSR606823-2"/>
    </source>
</evidence>
<evidence type="ECO:0000313" key="4">
    <source>
        <dbReference type="EMBL" id="SEO44224.1"/>
    </source>
</evidence>
<comment type="cofactor">
    <cofactor evidence="1">
        <name>Zn(2+)</name>
        <dbReference type="ChEBI" id="CHEBI:29105"/>
    </cofactor>
    <text evidence="1">Binds 1 zinc ion per subunit.</text>
</comment>
<accession>A0A1H8PRB8</accession>
<dbReference type="PANTHER" id="PTHR12670:SF1">
    <property type="entry name" value="NEUTRAL CERAMIDASE"/>
    <property type="match status" value="1"/>
</dbReference>
<protein>
    <submittedName>
        <fullName evidence="4">Neutral/alkaline non-lysosomal ceramidase, N-terminal</fullName>
    </submittedName>
</protein>
<gene>
    <name evidence="4" type="ORF">SAMN05216388_1012129</name>
</gene>
<dbReference type="InterPro" id="IPR038445">
    <property type="entry name" value="NCDase_C_sf"/>
</dbReference>
<dbReference type="PANTHER" id="PTHR12670">
    <property type="entry name" value="CERAMIDASE"/>
    <property type="match status" value="1"/>
</dbReference>
<dbReference type="GO" id="GO:0046872">
    <property type="term" value="F:metal ion binding"/>
    <property type="evidence" value="ECO:0007669"/>
    <property type="project" value="UniProtKB-KW"/>
</dbReference>
<feature type="region of interest" description="Disordered" evidence="2">
    <location>
        <begin position="1"/>
        <end position="22"/>
    </location>
</feature>
<sequence>MRDSGGSGSGAPDRRGAERTGVLNRRRFVQAAALSGLTAGLASGTAAGETTADAGGPLTAGVAKRDITPENGGSFFGYVRPDIRAEGVAIRLFAHALVLGDGERKVALVSADLGKPAVRDAVIDHVRPLGFDRGSVLFAATHTHAGPNSPGAWIAGQIGDAIAAADANRRPARAGWATGTVEEGNWNRSIEAHLANFGLDIPIGEGSPEDHPVDPDRARDTTVRMLRVEGTDGTPICAWTLFGNHPTAFTPANTTFSADFPGVATRWFDRRFDGDAPMAIYTTGRVGDQIPRYDDYAQYAVAERTAIRVERAMWDAWQSAGDTLVRDLPVGGRATHDEYRGQDVESGKPVDDDAIVGVPTLDGGENGPTPFSGLELEGKRRPEWLADDVLGRKIPLAPAPYSTDVEVQAMRVGDQLLVTVPGEPTVEMGRRMRAAASDAAPDAVADVAVVGIANGYNGYFTTPEEYNKQDYEGGNTAFGQYSSLLIRNRQRDLAAAFGDGLGEPVDPSGSRPSIPDAPADGGDDDGEITDQPARTVERMDVVTLDWDGGWAGKDRPVDEPFVLLERQSRGGWETVTTDLGLGFVWTEWFGDYTVRYDVPPDLPTGTYRLRVNAAKYDLTSQTFEVVPSTDLRLRGVRAENAGPGDQPTRLIFVAQNPPPDPEENLRVRPIQPEGGSLTVEVGGSEHDAQWDPDTEGWVTTVEGVSAGDTVTVPENGLVDGLGNRSGAATDLAVGSVADLDWPDTMGTGGGDPPGLFGIGTFPT</sequence>
<feature type="binding site" evidence="1">
    <location>
        <position position="245"/>
    </location>
    <ligand>
        <name>Zn(2+)</name>
        <dbReference type="ChEBI" id="CHEBI:29105"/>
    </ligand>
</feature>
<keyword evidence="5" id="KW-1185">Reference proteome</keyword>
<dbReference type="GO" id="GO:0046514">
    <property type="term" value="P:ceramide catabolic process"/>
    <property type="evidence" value="ECO:0007669"/>
    <property type="project" value="InterPro"/>
</dbReference>
<keyword evidence="1" id="KW-0479">Metal-binding</keyword>
<evidence type="ECO:0000256" key="2">
    <source>
        <dbReference type="SAM" id="MobiDB-lite"/>
    </source>
</evidence>
<organism evidence="4 5">
    <name type="scientific">Halorientalis persicus</name>
    <dbReference type="NCBI Taxonomy" id="1367881"/>
    <lineage>
        <taxon>Archaea</taxon>
        <taxon>Methanobacteriati</taxon>
        <taxon>Methanobacteriota</taxon>
        <taxon>Stenosarchaea group</taxon>
        <taxon>Halobacteria</taxon>
        <taxon>Halobacteriales</taxon>
        <taxon>Haloarculaceae</taxon>
        <taxon>Halorientalis</taxon>
    </lineage>
</organism>